<gene>
    <name evidence="2" type="ORF">GCM10009107_24260</name>
</gene>
<accession>A0ABP3V866</accession>
<dbReference type="EMBL" id="BAAAEW010000014">
    <property type="protein sequence ID" value="GAA0751487.1"/>
    <property type="molecule type" value="Genomic_DNA"/>
</dbReference>
<dbReference type="RefSeq" id="WP_141284148.1">
    <property type="nucleotide sequence ID" value="NZ_BAAAEW010000014.1"/>
</dbReference>
<feature type="domain" description="Glycosyltransferase 2-like" evidence="1">
    <location>
        <begin position="6"/>
        <end position="116"/>
    </location>
</feature>
<organism evidence="2 3">
    <name type="scientific">Ideonella azotifigens</name>
    <dbReference type="NCBI Taxonomy" id="513160"/>
    <lineage>
        <taxon>Bacteria</taxon>
        <taxon>Pseudomonadati</taxon>
        <taxon>Pseudomonadota</taxon>
        <taxon>Betaproteobacteria</taxon>
        <taxon>Burkholderiales</taxon>
        <taxon>Sphaerotilaceae</taxon>
        <taxon>Ideonella</taxon>
    </lineage>
</organism>
<dbReference type="Pfam" id="PF00535">
    <property type="entry name" value="Glycos_transf_2"/>
    <property type="match status" value="1"/>
</dbReference>
<keyword evidence="3" id="KW-1185">Reference proteome</keyword>
<dbReference type="InterPro" id="IPR001173">
    <property type="entry name" value="Glyco_trans_2-like"/>
</dbReference>
<dbReference type="InterPro" id="IPR029044">
    <property type="entry name" value="Nucleotide-diphossugar_trans"/>
</dbReference>
<dbReference type="Gene3D" id="3.90.550.10">
    <property type="entry name" value="Spore Coat Polysaccharide Biosynthesis Protein SpsA, Chain A"/>
    <property type="match status" value="1"/>
</dbReference>
<sequence length="332" mass="36624">MTTLGICIPTYKRPDFLRRCVESAIESAAGRPIRVFVADDSLTDVNRPVLDALCAAYSFVHVHRNERNLGIDANIQHVVDLCDCDYAWLIGEDDLFLPGAVAAMHDRLQGRDDPFVFSNYQWVTEDHATVLGVASPGAVDGERAAADFIPELLASIGFIGAVLVQRAAWGRTDAAPYLGTYFAHVGRIVDMLAARPVVQISAAPSVANRSQGEDTFTWKKDSFGVFLGFERMCRIAAERGPALAGALQDAAVNYRREHAYLSLKSTFRLRSQGAFDLRQFRVYIAPATTIEPWRKAWLLLLALAPRLLLRPFARAYVALVARRRQGAASVVC</sequence>
<dbReference type="SUPFAM" id="SSF53448">
    <property type="entry name" value="Nucleotide-diphospho-sugar transferases"/>
    <property type="match status" value="1"/>
</dbReference>
<dbReference type="Proteomes" id="UP001500279">
    <property type="component" value="Unassembled WGS sequence"/>
</dbReference>
<dbReference type="CDD" id="cd00761">
    <property type="entry name" value="Glyco_tranf_GTA_type"/>
    <property type="match status" value="1"/>
</dbReference>
<evidence type="ECO:0000259" key="1">
    <source>
        <dbReference type="Pfam" id="PF00535"/>
    </source>
</evidence>
<evidence type="ECO:0000313" key="3">
    <source>
        <dbReference type="Proteomes" id="UP001500279"/>
    </source>
</evidence>
<reference evidence="3" key="1">
    <citation type="journal article" date="2019" name="Int. J. Syst. Evol. Microbiol.">
        <title>The Global Catalogue of Microorganisms (GCM) 10K type strain sequencing project: providing services to taxonomists for standard genome sequencing and annotation.</title>
        <authorList>
            <consortium name="The Broad Institute Genomics Platform"/>
            <consortium name="The Broad Institute Genome Sequencing Center for Infectious Disease"/>
            <person name="Wu L."/>
            <person name="Ma J."/>
        </authorList>
    </citation>
    <scope>NUCLEOTIDE SEQUENCE [LARGE SCALE GENOMIC DNA]</scope>
    <source>
        <strain evidence="3">JCM 15503</strain>
    </source>
</reference>
<proteinExistence type="predicted"/>
<evidence type="ECO:0000313" key="2">
    <source>
        <dbReference type="EMBL" id="GAA0751487.1"/>
    </source>
</evidence>
<comment type="caution">
    <text evidence="2">The sequence shown here is derived from an EMBL/GenBank/DDBJ whole genome shotgun (WGS) entry which is preliminary data.</text>
</comment>
<name>A0ABP3V866_9BURK</name>
<protein>
    <recommendedName>
        <fullName evidence="1">Glycosyltransferase 2-like domain-containing protein</fullName>
    </recommendedName>
</protein>